<organism evidence="1 2">
    <name type="scientific">Cymbomonas tetramitiformis</name>
    <dbReference type="NCBI Taxonomy" id="36881"/>
    <lineage>
        <taxon>Eukaryota</taxon>
        <taxon>Viridiplantae</taxon>
        <taxon>Chlorophyta</taxon>
        <taxon>Pyramimonadophyceae</taxon>
        <taxon>Pyramimonadales</taxon>
        <taxon>Pyramimonadaceae</taxon>
        <taxon>Cymbomonas</taxon>
    </lineage>
</organism>
<dbReference type="GO" id="GO:0003977">
    <property type="term" value="F:UDP-N-acetylglucosamine diphosphorylase activity"/>
    <property type="evidence" value="ECO:0007669"/>
    <property type="project" value="TreeGrafter"/>
</dbReference>
<reference evidence="1 2" key="1">
    <citation type="journal article" date="2015" name="Genome Biol. Evol.">
        <title>Comparative Genomics of a Bacterivorous Green Alga Reveals Evolutionary Causalities and Consequences of Phago-Mixotrophic Mode of Nutrition.</title>
        <authorList>
            <person name="Burns J.A."/>
            <person name="Paasch A."/>
            <person name="Narechania A."/>
            <person name="Kim E."/>
        </authorList>
    </citation>
    <scope>NUCLEOTIDE SEQUENCE [LARGE SCALE GENOMIC DNA]</scope>
    <source>
        <strain evidence="1 2">PLY_AMNH</strain>
    </source>
</reference>
<proteinExistence type="predicted"/>
<sequence>MAFEAKKKERLLQDIQTVRVKLKENNTTSELSPASKLHLDLTNSWKSPPLKEETSTQTIWDMTQLPHIGGILGNASILSPQELLLGQMLLDSGNAGIFSTWPPPGVEDQEKHRFFSQIDLLDRNYPGGLSRYLDNARKLLSMSSRGESALDGWVPSVPAGKTLEVGTEEYCQFEYIGLSQVQHCCFVVPAGGLGERLGFSGVKFALPAEMTSETMIIEVYAQYILAFQNFVNQEGKRALC</sequence>
<dbReference type="PANTHER" id="PTHR11952">
    <property type="entry name" value="UDP- GLUCOSE PYROPHOSPHORYLASE"/>
    <property type="match status" value="1"/>
</dbReference>
<evidence type="ECO:0000313" key="2">
    <source>
        <dbReference type="Proteomes" id="UP001190700"/>
    </source>
</evidence>
<keyword evidence="2" id="KW-1185">Reference proteome</keyword>
<dbReference type="EMBL" id="LGRX02008623">
    <property type="protein sequence ID" value="KAK3273155.1"/>
    <property type="molecule type" value="Genomic_DNA"/>
</dbReference>
<dbReference type="InterPro" id="IPR039741">
    <property type="entry name" value="UDP-sugar_pyrophosphorylase"/>
</dbReference>
<comment type="caution">
    <text evidence="1">The sequence shown here is derived from an EMBL/GenBank/DDBJ whole genome shotgun (WGS) entry which is preliminary data.</text>
</comment>
<dbReference type="GO" id="GO:0006048">
    <property type="term" value="P:UDP-N-acetylglucosamine biosynthetic process"/>
    <property type="evidence" value="ECO:0007669"/>
    <property type="project" value="TreeGrafter"/>
</dbReference>
<dbReference type="SUPFAM" id="SSF53448">
    <property type="entry name" value="Nucleotide-diphospho-sugar transferases"/>
    <property type="match status" value="1"/>
</dbReference>
<dbReference type="Proteomes" id="UP001190700">
    <property type="component" value="Unassembled WGS sequence"/>
</dbReference>
<dbReference type="Gene3D" id="3.90.550.10">
    <property type="entry name" value="Spore Coat Polysaccharide Biosynthesis Protein SpsA, Chain A"/>
    <property type="match status" value="1"/>
</dbReference>
<dbReference type="PANTHER" id="PTHR11952:SF9">
    <property type="entry name" value="UDP-SUGAR PYROPHOSPHORYLASE"/>
    <property type="match status" value="1"/>
</dbReference>
<dbReference type="InterPro" id="IPR029044">
    <property type="entry name" value="Nucleotide-diphossugar_trans"/>
</dbReference>
<evidence type="ECO:0000313" key="1">
    <source>
        <dbReference type="EMBL" id="KAK3273155.1"/>
    </source>
</evidence>
<accession>A0AAE0L663</accession>
<dbReference type="AlphaFoldDB" id="A0AAE0L663"/>
<name>A0AAE0L663_9CHLO</name>
<protein>
    <submittedName>
        <fullName evidence="1">Uncharacterized protein</fullName>
    </submittedName>
</protein>
<gene>
    <name evidence="1" type="ORF">CYMTET_18593</name>
</gene>